<evidence type="ECO:0000256" key="1">
    <source>
        <dbReference type="SAM" id="MobiDB-lite"/>
    </source>
</evidence>
<comment type="caution">
    <text evidence="3">The sequence shown here is derived from an EMBL/GenBank/DDBJ whole genome shotgun (WGS) entry which is preliminary data.</text>
</comment>
<protein>
    <recommendedName>
        <fullName evidence="5">Secreted protein</fullName>
    </recommendedName>
</protein>
<name>A0A1D1VU78_RAMVA</name>
<keyword evidence="4" id="KW-1185">Reference proteome</keyword>
<organism evidence="3 4">
    <name type="scientific">Ramazzottius varieornatus</name>
    <name type="common">Water bear</name>
    <name type="synonym">Tardigrade</name>
    <dbReference type="NCBI Taxonomy" id="947166"/>
    <lineage>
        <taxon>Eukaryota</taxon>
        <taxon>Metazoa</taxon>
        <taxon>Ecdysozoa</taxon>
        <taxon>Tardigrada</taxon>
        <taxon>Eutardigrada</taxon>
        <taxon>Parachela</taxon>
        <taxon>Hypsibioidea</taxon>
        <taxon>Ramazzottiidae</taxon>
        <taxon>Ramazzottius</taxon>
    </lineage>
</organism>
<dbReference type="Proteomes" id="UP000186922">
    <property type="component" value="Unassembled WGS sequence"/>
</dbReference>
<evidence type="ECO:0000256" key="2">
    <source>
        <dbReference type="SAM" id="SignalP"/>
    </source>
</evidence>
<feature type="compositionally biased region" description="Basic and acidic residues" evidence="1">
    <location>
        <begin position="57"/>
        <end position="99"/>
    </location>
</feature>
<accession>A0A1D1VU78</accession>
<proteinExistence type="predicted"/>
<feature type="chain" id="PRO_5008898850" description="Secreted protein" evidence="2">
    <location>
        <begin position="30"/>
        <end position="99"/>
    </location>
</feature>
<sequence length="99" mass="11335">MIRRYSSRSVLWMALLFVCLSYLPPNVAGHMTAVTMALPTLRTLFPPLRPFTSMLRNKRETKDKGGKGSKDKELKVAKSRLKERPRSVERPIHPSDQRG</sequence>
<evidence type="ECO:0008006" key="5">
    <source>
        <dbReference type="Google" id="ProtNLM"/>
    </source>
</evidence>
<dbReference type="AlphaFoldDB" id="A0A1D1VU78"/>
<feature type="signal peptide" evidence="2">
    <location>
        <begin position="1"/>
        <end position="29"/>
    </location>
</feature>
<evidence type="ECO:0000313" key="3">
    <source>
        <dbReference type="EMBL" id="GAV05040.1"/>
    </source>
</evidence>
<evidence type="ECO:0000313" key="4">
    <source>
        <dbReference type="Proteomes" id="UP000186922"/>
    </source>
</evidence>
<reference evidence="3 4" key="1">
    <citation type="journal article" date="2016" name="Nat. Commun.">
        <title>Extremotolerant tardigrade genome and improved radiotolerance of human cultured cells by tardigrade-unique protein.</title>
        <authorList>
            <person name="Hashimoto T."/>
            <person name="Horikawa D.D."/>
            <person name="Saito Y."/>
            <person name="Kuwahara H."/>
            <person name="Kozuka-Hata H."/>
            <person name="Shin-I T."/>
            <person name="Minakuchi Y."/>
            <person name="Ohishi K."/>
            <person name="Motoyama A."/>
            <person name="Aizu T."/>
            <person name="Enomoto A."/>
            <person name="Kondo K."/>
            <person name="Tanaka S."/>
            <person name="Hara Y."/>
            <person name="Koshikawa S."/>
            <person name="Sagara H."/>
            <person name="Miura T."/>
            <person name="Yokobori S."/>
            <person name="Miyagawa K."/>
            <person name="Suzuki Y."/>
            <person name="Kubo T."/>
            <person name="Oyama M."/>
            <person name="Kohara Y."/>
            <person name="Fujiyama A."/>
            <person name="Arakawa K."/>
            <person name="Katayama T."/>
            <person name="Toyoda A."/>
            <person name="Kunieda T."/>
        </authorList>
    </citation>
    <scope>NUCLEOTIDE SEQUENCE [LARGE SCALE GENOMIC DNA]</scope>
    <source>
        <strain evidence="3 4">YOKOZUNA-1</strain>
    </source>
</reference>
<feature type="region of interest" description="Disordered" evidence="1">
    <location>
        <begin position="52"/>
        <end position="99"/>
    </location>
</feature>
<keyword evidence="2" id="KW-0732">Signal</keyword>
<dbReference type="EMBL" id="BDGG01000011">
    <property type="protein sequence ID" value="GAV05040.1"/>
    <property type="molecule type" value="Genomic_DNA"/>
</dbReference>
<gene>
    <name evidence="3" type="primary">RvY_15228-1</name>
    <name evidence="3" type="synonym">RvY_15228.1</name>
    <name evidence="3" type="ORF">RvY_15228</name>
</gene>